<keyword evidence="3 7" id="KW-0812">Transmembrane</keyword>
<name>A0A372LSI2_9BACI</name>
<dbReference type="AlphaFoldDB" id="A0A372LSI2"/>
<comment type="subcellular location">
    <subcellularLocation>
        <location evidence="7">Cell membrane</location>
        <topology evidence="7">Single-pass type II membrane protein</topology>
    </subcellularLocation>
    <text evidence="7">Localizes to the division septum where it forms a ring structure.</text>
</comment>
<evidence type="ECO:0000256" key="3">
    <source>
        <dbReference type="ARBA" id="ARBA00022692"/>
    </source>
</evidence>
<feature type="transmembrane region" description="Helical" evidence="7">
    <location>
        <begin position="36"/>
        <end position="55"/>
    </location>
</feature>
<dbReference type="RefSeq" id="WP_117325396.1">
    <property type="nucleotide sequence ID" value="NZ_QVTE01000008.1"/>
</dbReference>
<evidence type="ECO:0000256" key="8">
    <source>
        <dbReference type="NCBIfam" id="TIGR02209"/>
    </source>
</evidence>
<gene>
    <name evidence="7 10" type="primary">ftsL</name>
    <name evidence="10" type="ORF">D0469_04330</name>
</gene>
<accession>A0A372LSI2</accession>
<dbReference type="Proteomes" id="UP000264541">
    <property type="component" value="Unassembled WGS sequence"/>
</dbReference>
<feature type="compositionally biased region" description="Basic and acidic residues" evidence="9">
    <location>
        <begin position="7"/>
        <end position="18"/>
    </location>
</feature>
<dbReference type="GO" id="GO:0032153">
    <property type="term" value="C:cell division site"/>
    <property type="evidence" value="ECO:0007669"/>
    <property type="project" value="UniProtKB-UniRule"/>
</dbReference>
<evidence type="ECO:0000256" key="6">
    <source>
        <dbReference type="ARBA" id="ARBA00023306"/>
    </source>
</evidence>
<evidence type="ECO:0000256" key="7">
    <source>
        <dbReference type="HAMAP-Rule" id="MF_00910"/>
    </source>
</evidence>
<dbReference type="HAMAP" id="MF_00910">
    <property type="entry name" value="FtsL"/>
    <property type="match status" value="1"/>
</dbReference>
<feature type="region of interest" description="Disordered" evidence="9">
    <location>
        <begin position="1"/>
        <end position="20"/>
    </location>
</feature>
<keyword evidence="1 7" id="KW-1003">Cell membrane</keyword>
<keyword evidence="2 7" id="KW-0132">Cell division</keyword>
<dbReference type="EMBL" id="QVTE01000008">
    <property type="protein sequence ID" value="RFU71171.1"/>
    <property type="molecule type" value="Genomic_DNA"/>
</dbReference>
<dbReference type="InterPro" id="IPR007060">
    <property type="entry name" value="FtsL/DivIC"/>
</dbReference>
<evidence type="ECO:0000256" key="4">
    <source>
        <dbReference type="ARBA" id="ARBA00022989"/>
    </source>
</evidence>
<dbReference type="InterPro" id="IPR011922">
    <property type="entry name" value="Cell_div_FtsL"/>
</dbReference>
<dbReference type="OrthoDB" id="14664at2"/>
<keyword evidence="11" id="KW-1185">Reference proteome</keyword>
<dbReference type="Pfam" id="PF04977">
    <property type="entry name" value="DivIC"/>
    <property type="match status" value="1"/>
</dbReference>
<evidence type="ECO:0000256" key="1">
    <source>
        <dbReference type="ARBA" id="ARBA00022475"/>
    </source>
</evidence>
<evidence type="ECO:0000256" key="9">
    <source>
        <dbReference type="SAM" id="MobiDB-lite"/>
    </source>
</evidence>
<evidence type="ECO:0000256" key="5">
    <source>
        <dbReference type="ARBA" id="ARBA00023136"/>
    </source>
</evidence>
<comment type="caution">
    <text evidence="10">The sequence shown here is derived from an EMBL/GenBank/DDBJ whole genome shotgun (WGS) entry which is preliminary data.</text>
</comment>
<keyword evidence="6 7" id="KW-0131">Cell cycle</keyword>
<keyword evidence="5 7" id="KW-0472">Membrane</keyword>
<comment type="similarity">
    <text evidence="7">Belongs to the FtsL family.</text>
</comment>
<sequence length="118" mass="13355">MSNYAKKTQEHWQSEEPRQSVQTVIVHKAKISFGEMTLLLVLALLIAAVGVKIVSNQSAIYDTNKEIQKIEGSIDEQVKINNDLEVQVSELSTYERIWKKAAELGLMLNENNVKVVQE</sequence>
<keyword evidence="4 7" id="KW-1133">Transmembrane helix</keyword>
<dbReference type="GO" id="GO:0005886">
    <property type="term" value="C:plasma membrane"/>
    <property type="evidence" value="ECO:0007669"/>
    <property type="project" value="UniProtKB-SubCell"/>
</dbReference>
<dbReference type="NCBIfam" id="TIGR02209">
    <property type="entry name" value="ftsL_broad"/>
    <property type="match status" value="1"/>
</dbReference>
<evidence type="ECO:0000256" key="2">
    <source>
        <dbReference type="ARBA" id="ARBA00022618"/>
    </source>
</evidence>
<protein>
    <recommendedName>
        <fullName evidence="7 8">Cell division protein FtsL</fullName>
    </recommendedName>
</protein>
<dbReference type="GO" id="GO:0043093">
    <property type="term" value="P:FtsZ-dependent cytokinesis"/>
    <property type="evidence" value="ECO:0007669"/>
    <property type="project" value="UniProtKB-UniRule"/>
</dbReference>
<evidence type="ECO:0000313" key="11">
    <source>
        <dbReference type="Proteomes" id="UP000264541"/>
    </source>
</evidence>
<reference evidence="10 11" key="1">
    <citation type="submission" date="2018-08" db="EMBL/GenBank/DDBJ databases">
        <title>Bacillus chawlae sp. nov., Bacillus glennii sp. nov., and Bacillus saganii sp. nov. Isolated from the Vehicle Assembly Building at Kennedy Space Center where the Viking Spacecraft were Assembled.</title>
        <authorList>
            <person name="Seuylemezian A."/>
            <person name="Vaishampayan P."/>
        </authorList>
    </citation>
    <scope>NUCLEOTIDE SEQUENCE [LARGE SCALE GENOMIC DNA]</scope>
    <source>
        <strain evidence="10 11">V47-23a</strain>
    </source>
</reference>
<proteinExistence type="inferred from homology"/>
<evidence type="ECO:0000313" key="10">
    <source>
        <dbReference type="EMBL" id="RFU71171.1"/>
    </source>
</evidence>
<organism evidence="10 11">
    <name type="scientific">Peribacillus saganii</name>
    <dbReference type="NCBI Taxonomy" id="2303992"/>
    <lineage>
        <taxon>Bacteria</taxon>
        <taxon>Bacillati</taxon>
        <taxon>Bacillota</taxon>
        <taxon>Bacilli</taxon>
        <taxon>Bacillales</taxon>
        <taxon>Bacillaceae</taxon>
        <taxon>Peribacillus</taxon>
    </lineage>
</organism>
<comment type="function">
    <text evidence="7">Essential cell division protein.</text>
</comment>